<evidence type="ECO:0000313" key="9">
    <source>
        <dbReference type="EMBL" id="ARK30134.1"/>
    </source>
</evidence>
<dbReference type="RefSeq" id="WP_157108283.1">
    <property type="nucleotide sequence ID" value="NZ_CP020814.1"/>
</dbReference>
<dbReference type="InterPro" id="IPR003594">
    <property type="entry name" value="HATPase_dom"/>
</dbReference>
<dbReference type="InterPro" id="IPR010559">
    <property type="entry name" value="Sig_transdc_His_kin_internal"/>
</dbReference>
<protein>
    <submittedName>
        <fullName evidence="9">Sensor histidine kinase YehU</fullName>
        <ecNumber evidence="9">2.7.13.3</ecNumber>
    </submittedName>
</protein>
<proteinExistence type="predicted"/>
<dbReference type="Pfam" id="PF02518">
    <property type="entry name" value="HATPase_c"/>
    <property type="match status" value="1"/>
</dbReference>
<dbReference type="SUPFAM" id="SSF158472">
    <property type="entry name" value="HAMP domain-like"/>
    <property type="match status" value="1"/>
</dbReference>
<keyword evidence="10" id="KW-1185">Reference proteome</keyword>
<dbReference type="Pfam" id="PF06580">
    <property type="entry name" value="His_kinase"/>
    <property type="match status" value="1"/>
</dbReference>
<dbReference type="SUPFAM" id="SSF55874">
    <property type="entry name" value="ATPase domain of HSP90 chaperone/DNA topoisomerase II/histidine kinase"/>
    <property type="match status" value="1"/>
</dbReference>
<dbReference type="GO" id="GO:0000155">
    <property type="term" value="F:phosphorelay sensor kinase activity"/>
    <property type="evidence" value="ECO:0007669"/>
    <property type="project" value="InterPro"/>
</dbReference>
<evidence type="ECO:0000313" key="10">
    <source>
        <dbReference type="Proteomes" id="UP000193006"/>
    </source>
</evidence>
<dbReference type="PANTHER" id="PTHR34220:SF7">
    <property type="entry name" value="SENSOR HISTIDINE KINASE YPDA"/>
    <property type="match status" value="1"/>
</dbReference>
<gene>
    <name evidence="9" type="primary">yehU</name>
    <name evidence="9" type="ORF">BkAM31D_09835</name>
</gene>
<evidence type="ECO:0000259" key="8">
    <source>
        <dbReference type="PROSITE" id="PS50885"/>
    </source>
</evidence>
<evidence type="ECO:0000256" key="5">
    <source>
        <dbReference type="ARBA" id="ARBA00022777"/>
    </source>
</evidence>
<dbReference type="AlphaFoldDB" id="A0A1X9MBW5"/>
<comment type="subcellular location">
    <subcellularLocation>
        <location evidence="1">Cell membrane</location>
        <topology evidence="1">Multi-pass membrane protein</topology>
    </subcellularLocation>
</comment>
<dbReference type="GO" id="GO:0005886">
    <property type="term" value="C:plasma membrane"/>
    <property type="evidence" value="ECO:0007669"/>
    <property type="project" value="UniProtKB-SubCell"/>
</dbReference>
<dbReference type="CDD" id="cd06225">
    <property type="entry name" value="HAMP"/>
    <property type="match status" value="1"/>
</dbReference>
<dbReference type="PANTHER" id="PTHR34220">
    <property type="entry name" value="SENSOR HISTIDINE KINASE YPDA"/>
    <property type="match status" value="1"/>
</dbReference>
<evidence type="ECO:0000256" key="7">
    <source>
        <dbReference type="SAM" id="Coils"/>
    </source>
</evidence>
<accession>A0A1X9MBW5</accession>
<dbReference type="Gene3D" id="3.30.565.10">
    <property type="entry name" value="Histidine kinase-like ATPase, C-terminal domain"/>
    <property type="match status" value="1"/>
</dbReference>
<dbReference type="Proteomes" id="UP000193006">
    <property type="component" value="Chromosome"/>
</dbReference>
<keyword evidence="3" id="KW-0597">Phosphoprotein</keyword>
<evidence type="ECO:0000256" key="4">
    <source>
        <dbReference type="ARBA" id="ARBA00022679"/>
    </source>
</evidence>
<keyword evidence="4 9" id="KW-0808">Transferase</keyword>
<keyword evidence="2" id="KW-1003">Cell membrane</keyword>
<dbReference type="Gene3D" id="6.10.340.10">
    <property type="match status" value="1"/>
</dbReference>
<dbReference type="InterPro" id="IPR003660">
    <property type="entry name" value="HAMP_dom"/>
</dbReference>
<evidence type="ECO:0000256" key="2">
    <source>
        <dbReference type="ARBA" id="ARBA00022475"/>
    </source>
</evidence>
<evidence type="ECO:0000256" key="6">
    <source>
        <dbReference type="ARBA" id="ARBA00023136"/>
    </source>
</evidence>
<dbReference type="KEGG" id="bkw:BkAM31D_09835"/>
<feature type="coiled-coil region" evidence="7">
    <location>
        <begin position="35"/>
        <end position="62"/>
    </location>
</feature>
<dbReference type="InterPro" id="IPR050640">
    <property type="entry name" value="Bact_2-comp_sensor_kinase"/>
</dbReference>
<name>A0A1X9MBW5_9BACI</name>
<keyword evidence="5 9" id="KW-0418">Kinase</keyword>
<dbReference type="InterPro" id="IPR036890">
    <property type="entry name" value="HATPase_C_sf"/>
</dbReference>
<sequence length="262" mass="30381">MKEVEYGNFEERFITNSKDAIGDLARGFNHMLGKIKELIESVQKEEQLKKEAEITALQLQINPHFIYNTLESINSLARKKKEYEISHLIVLLGRLLRLSISSFEEKVPLKQELMYVEYYLEIQKQRMRYPLKYEIIVEPAIEHYSTIKWILQPIVENAIIHGIDPLRSEGKITIYVRTKNDFILIDIADNGVGLDQDQISEINENLKHNSTNLTKYRNRVGLYNVQTRILSRYGEPYGLTVTSTLQKGTTVQLKLPIEKGGI</sequence>
<organism evidence="9 10">
    <name type="scientific">Halalkalibacter krulwichiae</name>
    <dbReference type="NCBI Taxonomy" id="199441"/>
    <lineage>
        <taxon>Bacteria</taxon>
        <taxon>Bacillati</taxon>
        <taxon>Bacillota</taxon>
        <taxon>Bacilli</taxon>
        <taxon>Bacillales</taxon>
        <taxon>Bacillaceae</taxon>
        <taxon>Halalkalibacter</taxon>
    </lineage>
</organism>
<evidence type="ECO:0000256" key="3">
    <source>
        <dbReference type="ARBA" id="ARBA00022553"/>
    </source>
</evidence>
<reference evidence="9 10" key="1">
    <citation type="submission" date="2017-04" db="EMBL/GenBank/DDBJ databases">
        <title>Bacillus krulwichiae AM31D Genome sequencing and assembly.</title>
        <authorList>
            <person name="Krulwich T.A."/>
            <person name="Anastor L."/>
            <person name="Ehrlich R."/>
            <person name="Ehrlich G.D."/>
            <person name="Janto B."/>
        </authorList>
    </citation>
    <scope>NUCLEOTIDE SEQUENCE [LARGE SCALE GENOMIC DNA]</scope>
    <source>
        <strain evidence="9 10">AM31D</strain>
    </source>
</reference>
<keyword evidence="6" id="KW-0472">Membrane</keyword>
<dbReference type="EC" id="2.7.13.3" evidence="9"/>
<feature type="domain" description="HAMP" evidence="8">
    <location>
        <begin position="1"/>
        <end position="40"/>
    </location>
</feature>
<dbReference type="PROSITE" id="PS50885">
    <property type="entry name" value="HAMP"/>
    <property type="match status" value="1"/>
</dbReference>
<keyword evidence="7" id="KW-0175">Coiled coil</keyword>
<dbReference type="EMBL" id="CP020814">
    <property type="protein sequence ID" value="ARK30134.1"/>
    <property type="molecule type" value="Genomic_DNA"/>
</dbReference>
<dbReference type="SMART" id="SM00387">
    <property type="entry name" value="HATPase_c"/>
    <property type="match status" value="1"/>
</dbReference>
<evidence type="ECO:0000256" key="1">
    <source>
        <dbReference type="ARBA" id="ARBA00004651"/>
    </source>
</evidence>
<dbReference type="STRING" id="199441.BkAM31D_09835"/>